<sequence>MGLKLNFSAFRIHISVETDILCSDDFEVFRNLGWAKIPFYPRDYIFSLRPTDPLLNNWFKVQPINLHPSRANDKIHF</sequence>
<protein>
    <submittedName>
        <fullName evidence="1">Uncharacterized protein</fullName>
    </submittedName>
</protein>
<name>A0A9I9EAX6_CUCME</name>
<dbReference type="EnsemblPlants" id="MELO3C031272.2.1">
    <property type="protein sequence ID" value="MELO3C031272.2.1"/>
    <property type="gene ID" value="MELO3C031272.2"/>
</dbReference>
<reference evidence="1" key="1">
    <citation type="submission" date="2023-03" db="UniProtKB">
        <authorList>
            <consortium name="EnsemblPlants"/>
        </authorList>
    </citation>
    <scope>IDENTIFICATION</scope>
</reference>
<dbReference type="Gramene" id="MELO3C031272.2.1">
    <property type="protein sequence ID" value="MELO3C031272.2.1"/>
    <property type="gene ID" value="MELO3C031272.2"/>
</dbReference>
<organism evidence="1">
    <name type="scientific">Cucumis melo</name>
    <name type="common">Muskmelon</name>
    <dbReference type="NCBI Taxonomy" id="3656"/>
    <lineage>
        <taxon>Eukaryota</taxon>
        <taxon>Viridiplantae</taxon>
        <taxon>Streptophyta</taxon>
        <taxon>Embryophyta</taxon>
        <taxon>Tracheophyta</taxon>
        <taxon>Spermatophyta</taxon>
        <taxon>Magnoliopsida</taxon>
        <taxon>eudicotyledons</taxon>
        <taxon>Gunneridae</taxon>
        <taxon>Pentapetalae</taxon>
        <taxon>rosids</taxon>
        <taxon>fabids</taxon>
        <taxon>Cucurbitales</taxon>
        <taxon>Cucurbitaceae</taxon>
        <taxon>Benincaseae</taxon>
        <taxon>Cucumis</taxon>
    </lineage>
</organism>
<accession>A0A9I9EAX6</accession>
<dbReference type="AlphaFoldDB" id="A0A9I9EAX6"/>
<proteinExistence type="predicted"/>
<evidence type="ECO:0000313" key="1">
    <source>
        <dbReference type="EnsemblPlants" id="MELO3C031272.2.1"/>
    </source>
</evidence>